<protein>
    <submittedName>
        <fullName evidence="3">OSJNBa0085C10.25 protein</fullName>
    </submittedName>
</protein>
<dbReference type="InterPro" id="IPR043502">
    <property type="entry name" value="DNA/RNA_pol_sf"/>
</dbReference>
<feature type="region of interest" description="Disordered" evidence="1">
    <location>
        <begin position="592"/>
        <end position="625"/>
    </location>
</feature>
<evidence type="ECO:0000259" key="2">
    <source>
        <dbReference type="Pfam" id="PF17919"/>
    </source>
</evidence>
<dbReference type="Gene3D" id="2.40.70.10">
    <property type="entry name" value="Acid Proteases"/>
    <property type="match status" value="1"/>
</dbReference>
<gene>
    <name evidence="3" type="primary">OSJNBa0085C10.25</name>
</gene>
<reference evidence="4" key="1">
    <citation type="journal article" date="2005" name="Nature">
        <title>The map-based sequence of the rice genome.</title>
        <authorList>
            <consortium name="International rice genome sequencing project (IRGSP)"/>
            <person name="Matsumoto T."/>
            <person name="Wu J."/>
            <person name="Kanamori H."/>
            <person name="Katayose Y."/>
            <person name="Fujisawa M."/>
            <person name="Namiki N."/>
            <person name="Mizuno H."/>
            <person name="Yamamoto K."/>
            <person name="Antonio B.A."/>
            <person name="Baba T."/>
            <person name="Sakata K."/>
            <person name="Nagamura Y."/>
            <person name="Aoki H."/>
            <person name="Arikawa K."/>
            <person name="Arita K."/>
            <person name="Bito T."/>
            <person name="Chiden Y."/>
            <person name="Fujitsuka N."/>
            <person name="Fukunaka R."/>
            <person name="Hamada M."/>
            <person name="Harada C."/>
            <person name="Hayashi A."/>
            <person name="Hijishita S."/>
            <person name="Honda M."/>
            <person name="Hosokawa S."/>
            <person name="Ichikawa Y."/>
            <person name="Idonuma A."/>
            <person name="Iijima M."/>
            <person name="Ikeda M."/>
            <person name="Ikeno M."/>
            <person name="Ito K."/>
            <person name="Ito S."/>
            <person name="Ito T."/>
            <person name="Ito Y."/>
            <person name="Ito Y."/>
            <person name="Iwabuchi A."/>
            <person name="Kamiya K."/>
            <person name="Karasawa W."/>
            <person name="Kurita K."/>
            <person name="Katagiri S."/>
            <person name="Kikuta A."/>
            <person name="Kobayashi H."/>
            <person name="Kobayashi N."/>
            <person name="Machita K."/>
            <person name="Maehara T."/>
            <person name="Masukawa M."/>
            <person name="Mizubayashi T."/>
            <person name="Mukai Y."/>
            <person name="Nagasaki H."/>
            <person name="Nagata Y."/>
            <person name="Naito S."/>
            <person name="Nakashima M."/>
            <person name="Nakama Y."/>
            <person name="Nakamichi Y."/>
            <person name="Nakamura M."/>
            <person name="Meguro A."/>
            <person name="Negishi M."/>
            <person name="Ohta I."/>
            <person name="Ohta T."/>
            <person name="Okamoto M."/>
            <person name="Ono N."/>
            <person name="Saji S."/>
            <person name="Sakaguchi M."/>
            <person name="Sakai K."/>
            <person name="Shibata M."/>
            <person name="Shimokawa T."/>
            <person name="Song J."/>
            <person name="Takazaki Y."/>
            <person name="Terasawa K."/>
            <person name="Tsugane M."/>
            <person name="Tsuji K."/>
            <person name="Ueda S."/>
            <person name="Waki K."/>
            <person name="Yamagata H."/>
            <person name="Yamamoto M."/>
            <person name="Yamamoto S."/>
            <person name="Yamane H."/>
            <person name="Yoshiki S."/>
            <person name="Yoshihara R."/>
            <person name="Yukawa K."/>
            <person name="Zhong H."/>
            <person name="Yano M."/>
            <person name="Yuan Q."/>
            <person name="Ouyang S."/>
            <person name="Liu J."/>
            <person name="Jones K.M."/>
            <person name="Gansberger K."/>
            <person name="Moffat K."/>
            <person name="Hill J."/>
            <person name="Bera J."/>
            <person name="Fadrosh D."/>
            <person name="Jin S."/>
            <person name="Johri S."/>
            <person name="Kim M."/>
            <person name="Overton L."/>
            <person name="Reardon M."/>
            <person name="Tsitrin T."/>
            <person name="Vuong H."/>
            <person name="Weaver B."/>
            <person name="Ciecko A."/>
            <person name="Tallon L."/>
            <person name="Jackson J."/>
            <person name="Pai G."/>
            <person name="Aken S.V."/>
            <person name="Utterback T."/>
            <person name="Reidmuller S."/>
            <person name="Feldblyum T."/>
            <person name="Hsiao J."/>
            <person name="Zismann V."/>
            <person name="Iobst S."/>
            <person name="de Vazeille A.R."/>
            <person name="Buell C.R."/>
            <person name="Ying K."/>
            <person name="Li Y."/>
            <person name="Lu T."/>
            <person name="Huang Y."/>
            <person name="Zhao Q."/>
            <person name="Feng Q."/>
            <person name="Zhang L."/>
            <person name="Zhu J."/>
            <person name="Weng Q."/>
            <person name="Mu J."/>
            <person name="Lu Y."/>
            <person name="Fan D."/>
            <person name="Liu Y."/>
            <person name="Guan J."/>
            <person name="Zhang Y."/>
            <person name="Yu S."/>
            <person name="Liu X."/>
            <person name="Zhang Y."/>
            <person name="Hong G."/>
            <person name="Han B."/>
            <person name="Choisne N."/>
            <person name="Demange N."/>
            <person name="Orjeda G."/>
            <person name="Samain S."/>
            <person name="Cattolico L."/>
            <person name="Pelletier E."/>
            <person name="Couloux A."/>
            <person name="Segurens B."/>
            <person name="Wincker P."/>
            <person name="D'Hont A."/>
            <person name="Scarpelli C."/>
            <person name="Weissenbach J."/>
            <person name="Salanoubat M."/>
            <person name="Quetier F."/>
            <person name="Yu Y."/>
            <person name="Kim H.R."/>
            <person name="Rambo T."/>
            <person name="Currie J."/>
            <person name="Collura K."/>
            <person name="Luo M."/>
            <person name="Yang T."/>
            <person name="Ammiraju J.S.S."/>
            <person name="Engler F."/>
            <person name="Soderlund C."/>
            <person name="Wing R.A."/>
            <person name="Palmer L.E."/>
            <person name="de la Bastide M."/>
            <person name="Spiegel L."/>
            <person name="Nascimento L."/>
            <person name="Zutavern T."/>
            <person name="O'Shaughnessy A."/>
            <person name="Dike S."/>
            <person name="Dedhia N."/>
            <person name="Preston R."/>
            <person name="Balija V."/>
            <person name="McCombie W.R."/>
            <person name="Chow T."/>
            <person name="Chen H."/>
            <person name="Chung M."/>
            <person name="Chen C."/>
            <person name="Shaw J."/>
            <person name="Wu H."/>
            <person name="Hsiao K."/>
            <person name="Chao Y."/>
            <person name="Chu M."/>
            <person name="Cheng C."/>
            <person name="Hour A."/>
            <person name="Lee P."/>
            <person name="Lin S."/>
            <person name="Lin Y."/>
            <person name="Liou J."/>
            <person name="Liu S."/>
            <person name="Hsing Y."/>
            <person name="Raghuvanshi S."/>
            <person name="Mohanty A."/>
            <person name="Bharti A.K."/>
            <person name="Gaur A."/>
            <person name="Gupta V."/>
            <person name="Kumar D."/>
            <person name="Ravi V."/>
            <person name="Vij S."/>
            <person name="Kapur A."/>
            <person name="Khurana P."/>
            <person name="Khurana P."/>
            <person name="Khurana J.P."/>
            <person name="Tyagi A.K."/>
            <person name="Gaikwad K."/>
            <person name="Singh A."/>
            <person name="Dalal V."/>
            <person name="Srivastava S."/>
            <person name="Dixit A."/>
            <person name="Pal A.K."/>
            <person name="Ghazi I.A."/>
            <person name="Yadav M."/>
            <person name="Pandit A."/>
            <person name="Bhargava A."/>
            <person name="Sureshbabu K."/>
            <person name="Batra K."/>
            <person name="Sharma T.R."/>
            <person name="Mohapatra T."/>
            <person name="Singh N.K."/>
            <person name="Messing J."/>
            <person name="Nelson A.B."/>
            <person name="Fuks G."/>
            <person name="Kavchok S."/>
            <person name="Keizer G."/>
            <person name="Linton E."/>
            <person name="Llaca V."/>
            <person name="Song R."/>
            <person name="Tanyolac B."/>
            <person name="Young S."/>
            <person name="Ho-Il K."/>
            <person name="Hahn J.H."/>
            <person name="Sangsakoo G."/>
            <person name="Vanavichit A."/>
            <person name="de Mattos Luiz.A.T."/>
            <person name="Zimmer P.D."/>
            <person name="Malone G."/>
            <person name="Dellagostin O."/>
            <person name="de Oliveira A.C."/>
            <person name="Bevan M."/>
            <person name="Bancroft I."/>
            <person name="Minx P."/>
            <person name="Cordum H."/>
            <person name="Wilson R."/>
            <person name="Cheng Z."/>
            <person name="Jin W."/>
            <person name="Jiang J."/>
            <person name="Leong S.A."/>
            <person name="Iwama H."/>
            <person name="Gojobori T."/>
            <person name="Itoh T."/>
            <person name="Niimura Y."/>
            <person name="Fujii Y."/>
            <person name="Habara T."/>
            <person name="Sakai H."/>
            <person name="Sato Y."/>
            <person name="Wilson G."/>
            <person name="Kumar K."/>
            <person name="McCouch S."/>
            <person name="Juretic N."/>
            <person name="Hoen D."/>
            <person name="Wright S."/>
            <person name="Bruskiewich R."/>
            <person name="Bureau T."/>
            <person name="Miyao A."/>
            <person name="Hirochika H."/>
            <person name="Nishikawa T."/>
            <person name="Kadowaki K."/>
            <person name="Sugiura M."/>
            <person name="Burr B."/>
            <person name="Sasaki T."/>
        </authorList>
    </citation>
    <scope>NUCLEOTIDE SEQUENCE [LARGE SCALE GENOMIC DNA]</scope>
    <source>
        <strain evidence="4">cv. Nipponbare</strain>
    </source>
</reference>
<evidence type="ECO:0000256" key="1">
    <source>
        <dbReference type="SAM" id="MobiDB-lite"/>
    </source>
</evidence>
<dbReference type="PANTHER" id="PTHR35046:SF9">
    <property type="entry name" value="RNA-DIRECTED DNA POLYMERASE"/>
    <property type="match status" value="1"/>
</dbReference>
<sequence length="625" mass="69013">MVHCVCVPRLIPGRGFYAQISSEITSEFPGVTTGDVQEPAGGGEVLDADKEATPASFGRGGGDAGDEGSVAEPREVVATSAGARETRQWRPEAEQWRQRHSCRRGRTSRGLRAKRRAGRGREGCCDAGEGGGTVGRRVGEADVTEVEDEDGEVFGRDDTMDYRTIIVQRVLSTQIFFVINNRRARVIIDGGSCNNLVSSDLVKKLGLTTRTHPHPYHIQWLNDSGRAKAIQVCRVSFSIGSYADFVDCDVVPMKACSFLLGRPWEHDNDATHHGRSNKYTFVHNGKKITLLPLTLPEIVEADKERAASLKLDESENQQVAKSVFPPKKDKLSPSSKVEGIKLKGGVMLATKCDIADISNDDMRYFLICKQALVSLDDIASSIPPVVTNLLQEYEDVFPAEIPPGLPPMRGIEHQIDLIPGASLPNRAAYRTNPDETKEIQRQVQDLLDRGYGIEVDESKIEATRSWPVPQTITQVRSFLGLAGFYHRFVKDFSTFAAPLNELMKKGVVFHWGKTQEKSFDTLKDKLTHTPLLQLPNFGKTFELECDASGVGIGGVLMQDGKPVAYFSEKLHGPVLNYSTYDKELYALIPSFPESPFSRKKSLKSSKASKASHTDPKQPFEHVDPI</sequence>
<dbReference type="FunFam" id="3.30.70.270:FF:000020">
    <property type="entry name" value="Transposon Tf2-6 polyprotein-like Protein"/>
    <property type="match status" value="1"/>
</dbReference>
<dbReference type="CDD" id="cd00303">
    <property type="entry name" value="retropepsin_like"/>
    <property type="match status" value="1"/>
</dbReference>
<dbReference type="InterPro" id="IPR041577">
    <property type="entry name" value="RT_RNaseH_2"/>
</dbReference>
<dbReference type="PANTHER" id="PTHR35046">
    <property type="entry name" value="ZINC KNUCKLE (CCHC-TYPE) FAMILY PROTEIN"/>
    <property type="match status" value="1"/>
</dbReference>
<dbReference type="Pfam" id="PF17919">
    <property type="entry name" value="RT_RNaseH_2"/>
    <property type="match status" value="1"/>
</dbReference>
<evidence type="ECO:0000313" key="4">
    <source>
        <dbReference type="Proteomes" id="UP000000763"/>
    </source>
</evidence>
<evidence type="ECO:0000313" key="3">
    <source>
        <dbReference type="EMBL" id="CAD40072.1"/>
    </source>
</evidence>
<dbReference type="EMBL" id="AL731643">
    <property type="protein sequence ID" value="CAD40072.1"/>
    <property type="molecule type" value="Genomic_DNA"/>
</dbReference>
<dbReference type="AlphaFoldDB" id="Q5JPW6"/>
<feature type="domain" description="Reverse transcriptase/retrotransposon-derived protein RNase H-like" evidence="2">
    <location>
        <begin position="511"/>
        <end position="589"/>
    </location>
</feature>
<dbReference type="SUPFAM" id="SSF56672">
    <property type="entry name" value="DNA/RNA polymerases"/>
    <property type="match status" value="2"/>
</dbReference>
<dbReference type="InterPro" id="IPR043128">
    <property type="entry name" value="Rev_trsase/Diguanyl_cyclase"/>
</dbReference>
<accession>Q5JPW6</accession>
<proteinExistence type="predicted"/>
<feature type="compositionally biased region" description="Basic and acidic residues" evidence="1">
    <location>
        <begin position="611"/>
        <end position="625"/>
    </location>
</feature>
<feature type="region of interest" description="Disordered" evidence="1">
    <location>
        <begin position="29"/>
        <end position="70"/>
    </location>
</feature>
<organism evidence="3 4">
    <name type="scientific">Oryza sativa subsp. japonica</name>
    <name type="common">Rice</name>
    <dbReference type="NCBI Taxonomy" id="39947"/>
    <lineage>
        <taxon>Eukaryota</taxon>
        <taxon>Viridiplantae</taxon>
        <taxon>Streptophyta</taxon>
        <taxon>Embryophyta</taxon>
        <taxon>Tracheophyta</taxon>
        <taxon>Spermatophyta</taxon>
        <taxon>Magnoliopsida</taxon>
        <taxon>Liliopsida</taxon>
        <taxon>Poales</taxon>
        <taxon>Poaceae</taxon>
        <taxon>BOP clade</taxon>
        <taxon>Oryzoideae</taxon>
        <taxon>Oryzeae</taxon>
        <taxon>Oryzinae</taxon>
        <taxon>Oryza</taxon>
        <taxon>Oryza sativa</taxon>
    </lineage>
</organism>
<dbReference type="Proteomes" id="UP000000763">
    <property type="component" value="Chromosome 4"/>
</dbReference>
<dbReference type="iPTMnet" id="Q5JPW6"/>
<reference evidence="4" key="2">
    <citation type="journal article" date="2008" name="Nucleic Acids Res.">
        <title>The rice annotation project database (RAP-DB): 2008 update.</title>
        <authorList>
            <consortium name="The rice annotation project (RAP)"/>
        </authorList>
    </citation>
    <scope>GENOME REANNOTATION</scope>
    <source>
        <strain evidence="4">cv. Nipponbare</strain>
    </source>
</reference>
<dbReference type="Gene3D" id="3.30.70.270">
    <property type="match status" value="1"/>
</dbReference>
<dbReference type="InterPro" id="IPR021109">
    <property type="entry name" value="Peptidase_aspartic_dom_sf"/>
</dbReference>
<name>Q5JPW6_ORYSJ</name>